<accession>A0ABQ7TYA8</accession>
<comment type="similarity">
    <text evidence="1">Belongs to the PhzF family.</text>
</comment>
<comment type="caution">
    <text evidence="3">The sequence shown here is derived from an EMBL/GenBank/DDBJ whole genome shotgun (WGS) entry which is preliminary data.</text>
</comment>
<evidence type="ECO:0000256" key="1">
    <source>
        <dbReference type="ARBA" id="ARBA00008270"/>
    </source>
</evidence>
<dbReference type="EMBL" id="JAIVGD010000028">
    <property type="protein sequence ID" value="KAH0739706.1"/>
    <property type="molecule type" value="Genomic_DNA"/>
</dbReference>
<keyword evidence="2" id="KW-0413">Isomerase</keyword>
<dbReference type="Proteomes" id="UP000826656">
    <property type="component" value="Unassembled WGS sequence"/>
</dbReference>
<dbReference type="Pfam" id="PF02567">
    <property type="entry name" value="PhzC-PhzF"/>
    <property type="match status" value="1"/>
</dbReference>
<proteinExistence type="inferred from homology"/>
<evidence type="ECO:0000313" key="3">
    <source>
        <dbReference type="EMBL" id="KAH0739706.1"/>
    </source>
</evidence>
<name>A0ABQ7TYA8_SOLTU</name>
<dbReference type="SUPFAM" id="SSF54506">
    <property type="entry name" value="Diaminopimelate epimerase-like"/>
    <property type="match status" value="1"/>
</dbReference>
<sequence length="192" mass="21036">MSCPGSDSVNWICKSNLIPGCPVSQLDDILHLRTEDNVKKFVQAVVDSCSIKRFISKIGLATLCGEAVVKCKPQIDLIKNCPGRGMIITGPAPQGSGFDFYSHFFYPKFGINEDPICGSAHCTLAPYWREKLCKCDFVALAVLTHFSKCKDCNTYSCASPRGGVLNLHVDDEKQRVFLRGNVVAVMEGSLLV</sequence>
<reference evidence="3 4" key="1">
    <citation type="journal article" date="2021" name="bioRxiv">
        <title>Chromosome-scale and haplotype-resolved genome assembly of a tetraploid potato cultivar.</title>
        <authorList>
            <person name="Sun H."/>
            <person name="Jiao W.-B."/>
            <person name="Krause K."/>
            <person name="Campoy J.A."/>
            <person name="Goel M."/>
            <person name="Folz-Donahue K."/>
            <person name="Kukat C."/>
            <person name="Huettel B."/>
            <person name="Schneeberger K."/>
        </authorList>
    </citation>
    <scope>NUCLEOTIDE SEQUENCE [LARGE SCALE GENOMIC DNA]</scope>
    <source>
        <strain evidence="3">SolTubOtavaFocal</strain>
        <tissue evidence="3">Leaves</tissue>
    </source>
</reference>
<evidence type="ECO:0000313" key="4">
    <source>
        <dbReference type="Proteomes" id="UP000826656"/>
    </source>
</evidence>
<keyword evidence="4" id="KW-1185">Reference proteome</keyword>
<dbReference type="PANTHER" id="PTHR13774:SF17">
    <property type="entry name" value="PHENAZINE BIOSYNTHESIS-LIKE DOMAIN-CONTAINING PROTEIN"/>
    <property type="match status" value="1"/>
</dbReference>
<dbReference type="Gene3D" id="3.10.310.10">
    <property type="entry name" value="Diaminopimelate Epimerase, Chain A, domain 1"/>
    <property type="match status" value="1"/>
</dbReference>
<evidence type="ECO:0000256" key="2">
    <source>
        <dbReference type="ARBA" id="ARBA00023235"/>
    </source>
</evidence>
<dbReference type="InterPro" id="IPR003719">
    <property type="entry name" value="Phenazine_PhzF-like"/>
</dbReference>
<gene>
    <name evidence="3" type="ORF">KY290_038411</name>
</gene>
<dbReference type="PANTHER" id="PTHR13774">
    <property type="entry name" value="PHENAZINE BIOSYNTHESIS PROTEIN"/>
    <property type="match status" value="1"/>
</dbReference>
<protein>
    <submittedName>
        <fullName evidence="3">Uncharacterized protein</fullName>
    </submittedName>
</protein>
<organism evidence="3 4">
    <name type="scientific">Solanum tuberosum</name>
    <name type="common">Potato</name>
    <dbReference type="NCBI Taxonomy" id="4113"/>
    <lineage>
        <taxon>Eukaryota</taxon>
        <taxon>Viridiplantae</taxon>
        <taxon>Streptophyta</taxon>
        <taxon>Embryophyta</taxon>
        <taxon>Tracheophyta</taxon>
        <taxon>Spermatophyta</taxon>
        <taxon>Magnoliopsida</taxon>
        <taxon>eudicotyledons</taxon>
        <taxon>Gunneridae</taxon>
        <taxon>Pentapetalae</taxon>
        <taxon>asterids</taxon>
        <taxon>lamiids</taxon>
        <taxon>Solanales</taxon>
        <taxon>Solanaceae</taxon>
        <taxon>Solanoideae</taxon>
        <taxon>Solaneae</taxon>
        <taxon>Solanum</taxon>
    </lineage>
</organism>